<dbReference type="InterPro" id="IPR011044">
    <property type="entry name" value="Quino_amine_DH_bsu"/>
</dbReference>
<dbReference type="PANTHER" id="PTHR43133">
    <property type="entry name" value="RNA POLYMERASE ECF-TYPE SIGMA FACTO"/>
    <property type="match status" value="1"/>
</dbReference>
<dbReference type="NCBIfam" id="TIGR02937">
    <property type="entry name" value="sigma70-ECF"/>
    <property type="match status" value="1"/>
</dbReference>
<dbReference type="CDD" id="cd06171">
    <property type="entry name" value="Sigma70_r4"/>
    <property type="match status" value="1"/>
</dbReference>
<dbReference type="GO" id="GO:0006352">
    <property type="term" value="P:DNA-templated transcription initiation"/>
    <property type="evidence" value="ECO:0007669"/>
    <property type="project" value="InterPro"/>
</dbReference>
<dbReference type="SUPFAM" id="SSF88946">
    <property type="entry name" value="Sigma2 domain of RNA polymerase sigma factors"/>
    <property type="match status" value="1"/>
</dbReference>
<gene>
    <name evidence="10" type="ORF">Cci01nite_55460</name>
</gene>
<evidence type="ECO:0000256" key="4">
    <source>
        <dbReference type="ARBA" id="ARBA00023125"/>
    </source>
</evidence>
<feature type="transmembrane region" description="Helical" evidence="7">
    <location>
        <begin position="183"/>
        <end position="202"/>
    </location>
</feature>
<dbReference type="InterPro" id="IPR039425">
    <property type="entry name" value="RNA_pol_sigma-70-like"/>
</dbReference>
<dbReference type="NCBIfam" id="TIGR02983">
    <property type="entry name" value="SigE-fam_strep"/>
    <property type="match status" value="1"/>
</dbReference>
<dbReference type="InterPro" id="IPR013325">
    <property type="entry name" value="RNA_pol_sigma_r2"/>
</dbReference>
<protein>
    <recommendedName>
        <fullName evidence="12">RNA polymerase sigma-70 factor (Sigma-E family)</fullName>
    </recommendedName>
</protein>
<comment type="caution">
    <text evidence="10">The sequence shown here is derived from an EMBL/GenBank/DDBJ whole genome shotgun (WGS) entry which is preliminary data.</text>
</comment>
<dbReference type="InterPro" id="IPR013249">
    <property type="entry name" value="RNA_pol_sigma70_r4_t2"/>
</dbReference>
<evidence type="ECO:0000313" key="11">
    <source>
        <dbReference type="Proteomes" id="UP000659904"/>
    </source>
</evidence>
<evidence type="ECO:0000256" key="5">
    <source>
        <dbReference type="ARBA" id="ARBA00023163"/>
    </source>
</evidence>
<organism evidence="10 11">
    <name type="scientific">Catellatospora citrea</name>
    <dbReference type="NCBI Taxonomy" id="53366"/>
    <lineage>
        <taxon>Bacteria</taxon>
        <taxon>Bacillati</taxon>
        <taxon>Actinomycetota</taxon>
        <taxon>Actinomycetes</taxon>
        <taxon>Micromonosporales</taxon>
        <taxon>Micromonosporaceae</taxon>
        <taxon>Catellatospora</taxon>
    </lineage>
</organism>
<keyword evidence="7" id="KW-0812">Transmembrane</keyword>
<dbReference type="PANTHER" id="PTHR43133:SF50">
    <property type="entry name" value="ECF RNA POLYMERASE SIGMA FACTOR SIGM"/>
    <property type="match status" value="1"/>
</dbReference>
<sequence length="535" mass="57767">MNRYEGFQEFVVARGGALSRTAFLLTGEHHAAEDLVQSALAKAATRWRQIRDGGQPEAYVRRIMINEQISWWRKRPARPVAEVPDRAGPDSGQRVLDRLVLDRALDQLSPRQRATVVLRFYEDLSEADTASALDCSVGAVKRYTHDALARLRESLPMLAEHAGQYADAGAAVAKAKRRRTGRIAAAAAASLVLVAAVLAVLVPGPSGSGPVPPLNTPSPSPSPYVPSELAPLPVGLSDRSAQAQPLPRDRAIGRAMLLLEVHDGGDGYIVAVDGTWWQSPRADSGAYTLSPDGRWLARKDKDRVVVRDLTGTTEHALPAATGLMWAPSGGWLYGMNQHGAGWLVSPGTWSPREVAEDRGSVLAVTDAGELLCTDVGTGRTRLTLRIVSPATGGVRHIAVDTAARLGVDERLAQVPMADVVGGFVTEIEAAAGGIAAVEFFRHEPRQDWVRQATGIIEFSLADGRVLRRVDLIGEDQRQGDVLCYRGGGMLWTDRRTLRGVRAGTTKLYAIMPLSYPQWVYEFAGCGAIAVPSRHR</sequence>
<evidence type="ECO:0008006" key="12">
    <source>
        <dbReference type="Google" id="ProtNLM"/>
    </source>
</evidence>
<dbReference type="EMBL" id="BONH01000028">
    <property type="protein sequence ID" value="GIG00453.1"/>
    <property type="molecule type" value="Genomic_DNA"/>
</dbReference>
<accession>A0A8J3P1X5</accession>
<evidence type="ECO:0000256" key="6">
    <source>
        <dbReference type="SAM" id="MobiDB-lite"/>
    </source>
</evidence>
<dbReference type="InterPro" id="IPR013324">
    <property type="entry name" value="RNA_pol_sigma_r3/r4-like"/>
</dbReference>
<feature type="region of interest" description="Disordered" evidence="6">
    <location>
        <begin position="208"/>
        <end position="231"/>
    </location>
</feature>
<evidence type="ECO:0000313" key="10">
    <source>
        <dbReference type="EMBL" id="GIG00453.1"/>
    </source>
</evidence>
<feature type="domain" description="RNA polymerase sigma-70 region 2" evidence="8">
    <location>
        <begin position="17"/>
        <end position="75"/>
    </location>
</feature>
<evidence type="ECO:0000259" key="9">
    <source>
        <dbReference type="Pfam" id="PF08281"/>
    </source>
</evidence>
<evidence type="ECO:0000256" key="2">
    <source>
        <dbReference type="ARBA" id="ARBA00023015"/>
    </source>
</evidence>
<dbReference type="InterPro" id="IPR014284">
    <property type="entry name" value="RNA_pol_sigma-70_dom"/>
</dbReference>
<comment type="similarity">
    <text evidence="1">Belongs to the sigma-70 factor family. ECF subfamily.</text>
</comment>
<dbReference type="Gene3D" id="1.10.1740.10">
    <property type="match status" value="1"/>
</dbReference>
<keyword evidence="2" id="KW-0805">Transcription regulation</keyword>
<dbReference type="InterPro" id="IPR014325">
    <property type="entry name" value="RNA_pol_sigma-E_actinobac"/>
</dbReference>
<evidence type="ECO:0000256" key="7">
    <source>
        <dbReference type="SAM" id="Phobius"/>
    </source>
</evidence>
<dbReference type="GO" id="GO:0016987">
    <property type="term" value="F:sigma factor activity"/>
    <property type="evidence" value="ECO:0007669"/>
    <property type="project" value="UniProtKB-KW"/>
</dbReference>
<keyword evidence="3" id="KW-0731">Sigma factor</keyword>
<dbReference type="AlphaFoldDB" id="A0A8J3P1X5"/>
<dbReference type="Proteomes" id="UP000659904">
    <property type="component" value="Unassembled WGS sequence"/>
</dbReference>
<reference evidence="10 11" key="1">
    <citation type="submission" date="2021-01" db="EMBL/GenBank/DDBJ databases">
        <title>Whole genome shotgun sequence of Catellatospora citrea NBRC 14495.</title>
        <authorList>
            <person name="Komaki H."/>
            <person name="Tamura T."/>
        </authorList>
    </citation>
    <scope>NUCLEOTIDE SEQUENCE [LARGE SCALE GENOMIC DNA]</scope>
    <source>
        <strain evidence="10 11">NBRC 14495</strain>
    </source>
</reference>
<dbReference type="GO" id="GO:0003677">
    <property type="term" value="F:DNA binding"/>
    <property type="evidence" value="ECO:0007669"/>
    <property type="project" value="UniProtKB-KW"/>
</dbReference>
<evidence type="ECO:0000256" key="1">
    <source>
        <dbReference type="ARBA" id="ARBA00010641"/>
    </source>
</evidence>
<keyword evidence="7" id="KW-0472">Membrane</keyword>
<dbReference type="InterPro" id="IPR036388">
    <property type="entry name" value="WH-like_DNA-bd_sf"/>
</dbReference>
<dbReference type="Gene3D" id="1.10.10.10">
    <property type="entry name" value="Winged helix-like DNA-binding domain superfamily/Winged helix DNA-binding domain"/>
    <property type="match status" value="1"/>
</dbReference>
<feature type="compositionally biased region" description="Pro residues" evidence="6">
    <location>
        <begin position="210"/>
        <end position="224"/>
    </location>
</feature>
<keyword evidence="7" id="KW-1133">Transmembrane helix</keyword>
<name>A0A8J3P1X5_9ACTN</name>
<keyword evidence="11" id="KW-1185">Reference proteome</keyword>
<proteinExistence type="inferred from homology"/>
<evidence type="ECO:0000256" key="3">
    <source>
        <dbReference type="ARBA" id="ARBA00023082"/>
    </source>
</evidence>
<dbReference type="Pfam" id="PF04542">
    <property type="entry name" value="Sigma70_r2"/>
    <property type="match status" value="1"/>
</dbReference>
<dbReference type="SUPFAM" id="SSF50969">
    <property type="entry name" value="YVTN repeat-like/Quinoprotein amine dehydrogenase"/>
    <property type="match status" value="1"/>
</dbReference>
<keyword evidence="5" id="KW-0804">Transcription</keyword>
<evidence type="ECO:0000259" key="8">
    <source>
        <dbReference type="Pfam" id="PF04542"/>
    </source>
</evidence>
<dbReference type="SUPFAM" id="SSF88659">
    <property type="entry name" value="Sigma3 and sigma4 domains of RNA polymerase sigma factors"/>
    <property type="match status" value="1"/>
</dbReference>
<feature type="domain" description="RNA polymerase sigma factor 70 region 4 type 2" evidence="9">
    <location>
        <begin position="100"/>
        <end position="151"/>
    </location>
</feature>
<dbReference type="Pfam" id="PF08281">
    <property type="entry name" value="Sigma70_r4_2"/>
    <property type="match status" value="1"/>
</dbReference>
<dbReference type="InterPro" id="IPR007627">
    <property type="entry name" value="RNA_pol_sigma70_r2"/>
</dbReference>
<keyword evidence="4" id="KW-0238">DNA-binding</keyword>